<dbReference type="RefSeq" id="WP_075148982.1">
    <property type="nucleotide sequence ID" value="NZ_CP018839.1"/>
</dbReference>
<dbReference type="STRING" id="96773.Tchl_2819"/>
<evidence type="ECO:0000313" key="1">
    <source>
        <dbReference type="EMBL" id="APR05642.1"/>
    </source>
</evidence>
<name>A0A1H5Z828_9RHOO</name>
<evidence type="ECO:0000313" key="2">
    <source>
        <dbReference type="Proteomes" id="UP000185739"/>
    </source>
</evidence>
<dbReference type="OrthoDB" id="8794526at2"/>
<reference evidence="1 2" key="1">
    <citation type="submission" date="2016-12" db="EMBL/GenBank/DDBJ databases">
        <title>Complete genome sequence of Thauera chlorobenzoica, a Betaproteobacterium degrading haloaromatics anaerobically to CO2 and halides.</title>
        <authorList>
            <person name="Goris T."/>
            <person name="Mergelsberg M."/>
            <person name="Boll M."/>
        </authorList>
    </citation>
    <scope>NUCLEOTIDE SEQUENCE [LARGE SCALE GENOMIC DNA]</scope>
    <source>
        <strain evidence="1 2">3CB1</strain>
    </source>
</reference>
<dbReference type="Proteomes" id="UP000185739">
    <property type="component" value="Chromosome"/>
</dbReference>
<proteinExistence type="predicted"/>
<dbReference type="AlphaFoldDB" id="A0A1H5Z828"/>
<sequence length="135" mass="14376">MFALESPILARLAADPALSGWAVRSSAAETTRRPLPAVEVRCEGADIADARNTAVAVGVAWGVHLVTQYSTAAMGELDAAFAAVVASLHNWAPGTQGGRAWQRLQLQQVQRETTDQGLVAYNLIFKTAARYDGQP</sequence>
<organism evidence="1 2">
    <name type="scientific">Thauera chlorobenzoica</name>
    <dbReference type="NCBI Taxonomy" id="96773"/>
    <lineage>
        <taxon>Bacteria</taxon>
        <taxon>Pseudomonadati</taxon>
        <taxon>Pseudomonadota</taxon>
        <taxon>Betaproteobacteria</taxon>
        <taxon>Rhodocyclales</taxon>
        <taxon>Zoogloeaceae</taxon>
        <taxon>Thauera</taxon>
    </lineage>
</organism>
<protein>
    <submittedName>
        <fullName evidence="1">Uncharacterized protein</fullName>
    </submittedName>
</protein>
<accession>A0A1H5Z828</accession>
<keyword evidence="2" id="KW-1185">Reference proteome</keyword>
<gene>
    <name evidence="1" type="ORF">Tchl_2819</name>
</gene>
<dbReference type="EMBL" id="CP018839">
    <property type="protein sequence ID" value="APR05642.1"/>
    <property type="molecule type" value="Genomic_DNA"/>
</dbReference>
<dbReference type="KEGG" id="tcl:Tchl_2819"/>